<sequence>MKKWILLVISLSLLWMGAQLYPVIPLQDKPPEAIMVSKENIFAKLKQASQEQPHLNYLVLGDSVAQGFGSEKTGPHGYSSLVVKGLGKEEIPLDLINRGVVGQTSGKLRHYIQKEKVQQDIEKADLISLTIGGNDLLKEVLRDGNPLQLLSEFDRVHETYRQNLSSILSHIRSVNKDAPILITSLYNPISPEEVYYRISNQLLLRWNIGLKKVAYQYPSTYVVDVDNRLRASKGDWLSDQIHPNDRGYRLIAEGILDEIRTNRAASASAR</sequence>
<dbReference type="EMBL" id="FMZA01000015">
    <property type="protein sequence ID" value="SDC75022.1"/>
    <property type="molecule type" value="Genomic_DNA"/>
</dbReference>
<dbReference type="Gene3D" id="3.40.50.1110">
    <property type="entry name" value="SGNH hydrolase"/>
    <property type="match status" value="1"/>
</dbReference>
<dbReference type="AlphaFoldDB" id="A0A1G6P4A5"/>
<name>A0A1G6P4A5_9BACL</name>
<protein>
    <submittedName>
        <fullName evidence="2">Lysophospholipase L1</fullName>
    </submittedName>
</protein>
<dbReference type="GO" id="GO:0004622">
    <property type="term" value="F:phosphatidylcholine lysophospholipase activity"/>
    <property type="evidence" value="ECO:0007669"/>
    <property type="project" value="TreeGrafter"/>
</dbReference>
<organism evidence="2 3">
    <name type="scientific">Melghirimyces thermohalophilus</name>
    <dbReference type="NCBI Taxonomy" id="1236220"/>
    <lineage>
        <taxon>Bacteria</taxon>
        <taxon>Bacillati</taxon>
        <taxon>Bacillota</taxon>
        <taxon>Bacilli</taxon>
        <taxon>Bacillales</taxon>
        <taxon>Thermoactinomycetaceae</taxon>
        <taxon>Melghirimyces</taxon>
    </lineage>
</organism>
<dbReference type="RefSeq" id="WP_091571264.1">
    <property type="nucleotide sequence ID" value="NZ_FMZA01000015.1"/>
</dbReference>
<dbReference type="PANTHER" id="PTHR30383:SF27">
    <property type="entry name" value="SPORE GERMINATION LIPASE LIPC"/>
    <property type="match status" value="1"/>
</dbReference>
<dbReference type="InterPro" id="IPR036514">
    <property type="entry name" value="SGNH_hydro_sf"/>
</dbReference>
<dbReference type="InterPro" id="IPR013830">
    <property type="entry name" value="SGNH_hydro"/>
</dbReference>
<dbReference type="Pfam" id="PF13472">
    <property type="entry name" value="Lipase_GDSL_2"/>
    <property type="match status" value="1"/>
</dbReference>
<accession>A0A1G6P4A5</accession>
<dbReference type="InterPro" id="IPR051532">
    <property type="entry name" value="Ester_Hydrolysis_Enzymes"/>
</dbReference>
<gene>
    <name evidence="2" type="ORF">SAMN04488112_11568</name>
</gene>
<dbReference type="PANTHER" id="PTHR30383">
    <property type="entry name" value="THIOESTERASE 1/PROTEASE 1/LYSOPHOSPHOLIPASE L1"/>
    <property type="match status" value="1"/>
</dbReference>
<reference evidence="2 3" key="1">
    <citation type="submission" date="2016-10" db="EMBL/GenBank/DDBJ databases">
        <authorList>
            <person name="de Groot N.N."/>
        </authorList>
    </citation>
    <scope>NUCLEOTIDE SEQUENCE [LARGE SCALE GENOMIC DNA]</scope>
    <source>
        <strain evidence="2 3">DSM 45514</strain>
    </source>
</reference>
<keyword evidence="3" id="KW-1185">Reference proteome</keyword>
<feature type="domain" description="SGNH hydrolase-type esterase" evidence="1">
    <location>
        <begin position="59"/>
        <end position="250"/>
    </location>
</feature>
<proteinExistence type="predicted"/>
<dbReference type="SUPFAM" id="SSF52266">
    <property type="entry name" value="SGNH hydrolase"/>
    <property type="match status" value="1"/>
</dbReference>
<dbReference type="STRING" id="1236220.SAMN04488112_11568"/>
<evidence type="ECO:0000313" key="3">
    <source>
        <dbReference type="Proteomes" id="UP000199387"/>
    </source>
</evidence>
<evidence type="ECO:0000259" key="1">
    <source>
        <dbReference type="Pfam" id="PF13472"/>
    </source>
</evidence>
<dbReference type="OrthoDB" id="2987164at2"/>
<evidence type="ECO:0000313" key="2">
    <source>
        <dbReference type="EMBL" id="SDC75022.1"/>
    </source>
</evidence>
<dbReference type="Proteomes" id="UP000199387">
    <property type="component" value="Unassembled WGS sequence"/>
</dbReference>